<dbReference type="Gene3D" id="4.10.60.10">
    <property type="entry name" value="Zinc finger, CCHC-type"/>
    <property type="match status" value="1"/>
</dbReference>
<evidence type="ECO:0008006" key="11">
    <source>
        <dbReference type="Google" id="ProtNLM"/>
    </source>
</evidence>
<dbReference type="GO" id="GO:0008270">
    <property type="term" value="F:zinc ion binding"/>
    <property type="evidence" value="ECO:0007669"/>
    <property type="project" value="UniProtKB-KW"/>
</dbReference>
<accession>A0AAD8L925</accession>
<evidence type="ECO:0000313" key="9">
    <source>
        <dbReference type="EMBL" id="KAK1435293.1"/>
    </source>
</evidence>
<dbReference type="InterPro" id="IPR001878">
    <property type="entry name" value="Znf_CCHC"/>
</dbReference>
<feature type="region of interest" description="Disordered" evidence="6">
    <location>
        <begin position="231"/>
        <end position="268"/>
    </location>
</feature>
<sequence>MVDMDKPESSSSNATKERSALSIQCPILSETNYTIWAVKIKAIFKLQGIWETIEPPKGAEVDAKKDQEAVVYLYQALPETIVMQIAHLESAKEIWDALKDNYVGIEQVREARVESLLHEFEGLKMKETESIEDFSTKISQLSSKASNLGKTFDNKTLVRKLLGSVPRKRFIAVVATIEQFGDLKNMTFQEAVGRLKAFEERTREEEKTVSGKQEQLLYTFEEWEAKKAQNKWSGRASSSVESRQNNRGGQVQSKAKKGKGSKDQDGKFKKDRSKLKCYRCDGLGHFASQCPYKKKTDENNMAQHEGPVLYMALKEEKHKDIVFLNEDNVDPKKYELDSGETNTWILDNGASNHMTGNRDWFTSLDKSTTGRVRFGDDSKVDIEGRGAVILKSKNGQQRVLKDVYYIPSLRSNLISLGQLDEAGYKITMQHGVLNLFEKNGDLLMKVPRSLNRLYKINLTVSSPVCLQAKLDDEAWLWHARLGHLNFDSLRKLAKLVRGLPPIKHPLETCDSCLIGKQTRTPFGGESSYRANTILELIYADVCGPISPSTHGGNSYFLLIVDDYSRYMWAFCFKTKDQVPGLLIELIKKVEKETGKEIKAIRTDNGGEFISHMLENFLENKGIHHQFTAPYTPQQNGVVERRNRSILGTTRSILKAKKLPQSFWGEAVNHSVYVLNRSPTKALEDATPYEKFKGRKPNLSHLKIFGCLGYVKNLATGQKKLDDRSTPMIHLGSQPGTGSYRMFDPVKKRIVVSRDVKFIEERLYDMSCLEADKNQKGPEWIEFIVESRPDDVVQYDTTTGSNTQLDPNGPETTDSDSDTDSNSGDGSAQQQHNNPQPTSQAHNEDVPNSQQRRTSRKTMLPKRFSDFIVEGVPTMPEPDEDEIVEALSIDDEQVKFQDAIKNKQWVKAMEGEMASIEKNRVWKLVDPPQDSKIIGVKWVYKVKRDAQERITRYKARLVAKGYLQKQGVDFDEVFAPVARIETVRLLLALAASKGWEVHHLDVKTAFLNGELKEQVYVSQPEGFVKKGREHQVYKLEKSLYGLRQSPRAWNTRLDETMKKLGFTKCKHEQAVYRRGEGQRTLIVGTYVDDLIVTGARCDDIFMFKKQMEDQFEMTDLGLLNYYLGIEVTQRDDGISLKQTKYAKKILKETGLLDCNITQFPMEPGLKLSKDDPRSETDVTAYRKVIGSLRYLTHSRPDLSYSVGYMSRFMQTPTHTHAQAVKQILRYVKGSLDFGILYPRGGTGALNGYSDSSHSIDLDDGRSTTGLVFYLDKAPITWGSHKQETVALSSCEAEFMAATAGACQALWLRSLLAELTGEKKQVVELSVDNSSAIALMKNPVFHGRSKHIDARYHFIRECVKRGQIKVGHVSGELQKADILTKALSRLKFAEMRELIGVTRLGG</sequence>
<keyword evidence="4" id="KW-0378">Hydrolase</keyword>
<feature type="domain" description="CCHC-type" evidence="7">
    <location>
        <begin position="276"/>
        <end position="291"/>
    </location>
</feature>
<dbReference type="PANTHER" id="PTHR42648:SF25">
    <property type="entry name" value="RNA-DIRECTED DNA POLYMERASE"/>
    <property type="match status" value="1"/>
</dbReference>
<dbReference type="GO" id="GO:0004190">
    <property type="term" value="F:aspartic-type endopeptidase activity"/>
    <property type="evidence" value="ECO:0007669"/>
    <property type="project" value="UniProtKB-KW"/>
</dbReference>
<dbReference type="PROSITE" id="PS50994">
    <property type="entry name" value="INTEGRASE"/>
    <property type="match status" value="1"/>
</dbReference>
<organism evidence="9 10">
    <name type="scientific">Tagetes erecta</name>
    <name type="common">African marigold</name>
    <dbReference type="NCBI Taxonomy" id="13708"/>
    <lineage>
        <taxon>Eukaryota</taxon>
        <taxon>Viridiplantae</taxon>
        <taxon>Streptophyta</taxon>
        <taxon>Embryophyta</taxon>
        <taxon>Tracheophyta</taxon>
        <taxon>Spermatophyta</taxon>
        <taxon>Magnoliopsida</taxon>
        <taxon>eudicotyledons</taxon>
        <taxon>Gunneridae</taxon>
        <taxon>Pentapetalae</taxon>
        <taxon>asterids</taxon>
        <taxon>campanulids</taxon>
        <taxon>Asterales</taxon>
        <taxon>Asteraceae</taxon>
        <taxon>Asteroideae</taxon>
        <taxon>Heliantheae alliance</taxon>
        <taxon>Tageteae</taxon>
        <taxon>Tagetes</taxon>
    </lineage>
</organism>
<keyword evidence="2" id="KW-0479">Metal-binding</keyword>
<dbReference type="InterPro" id="IPR036875">
    <property type="entry name" value="Znf_CCHC_sf"/>
</dbReference>
<dbReference type="EMBL" id="JAUHHV010000001">
    <property type="protein sequence ID" value="KAK1435293.1"/>
    <property type="molecule type" value="Genomic_DNA"/>
</dbReference>
<evidence type="ECO:0000256" key="3">
    <source>
        <dbReference type="ARBA" id="ARBA00022750"/>
    </source>
</evidence>
<dbReference type="InterPro" id="IPR012337">
    <property type="entry name" value="RNaseH-like_sf"/>
</dbReference>
<dbReference type="Proteomes" id="UP001229421">
    <property type="component" value="Unassembled WGS sequence"/>
</dbReference>
<dbReference type="CDD" id="cd09272">
    <property type="entry name" value="RNase_HI_RT_Ty1"/>
    <property type="match status" value="1"/>
</dbReference>
<dbReference type="Pfam" id="PF14223">
    <property type="entry name" value="Retrotran_gag_2"/>
    <property type="match status" value="1"/>
</dbReference>
<keyword evidence="1" id="KW-0645">Protease</keyword>
<evidence type="ECO:0000259" key="7">
    <source>
        <dbReference type="PROSITE" id="PS50158"/>
    </source>
</evidence>
<gene>
    <name evidence="9" type="ORF">QVD17_01054</name>
</gene>
<dbReference type="InterPro" id="IPR057670">
    <property type="entry name" value="SH3_retrovirus"/>
</dbReference>
<evidence type="ECO:0000259" key="8">
    <source>
        <dbReference type="PROSITE" id="PS50994"/>
    </source>
</evidence>
<protein>
    <recommendedName>
        <fullName evidence="11">Zinc finger, CCHC-type</fullName>
    </recommendedName>
</protein>
<dbReference type="Pfam" id="PF22936">
    <property type="entry name" value="Pol_BBD"/>
    <property type="match status" value="1"/>
</dbReference>
<feature type="region of interest" description="Disordered" evidence="6">
    <location>
        <begin position="792"/>
        <end position="859"/>
    </location>
</feature>
<dbReference type="InterPro" id="IPR025724">
    <property type="entry name" value="GAG-pre-integrase_dom"/>
</dbReference>
<dbReference type="SUPFAM" id="SSF57756">
    <property type="entry name" value="Retrovirus zinc finger-like domains"/>
    <property type="match status" value="1"/>
</dbReference>
<keyword evidence="5" id="KW-0863">Zinc-finger</keyword>
<proteinExistence type="predicted"/>
<dbReference type="InterPro" id="IPR001584">
    <property type="entry name" value="Integrase_cat-core"/>
</dbReference>
<keyword evidence="5" id="KW-0862">Zinc</keyword>
<feature type="domain" description="Integrase catalytic" evidence="8">
    <location>
        <begin position="517"/>
        <end position="695"/>
    </location>
</feature>
<dbReference type="GO" id="GO:0003676">
    <property type="term" value="F:nucleic acid binding"/>
    <property type="evidence" value="ECO:0007669"/>
    <property type="project" value="InterPro"/>
</dbReference>
<dbReference type="InterPro" id="IPR043502">
    <property type="entry name" value="DNA/RNA_pol_sf"/>
</dbReference>
<evidence type="ECO:0000256" key="6">
    <source>
        <dbReference type="SAM" id="MobiDB-lite"/>
    </source>
</evidence>
<keyword evidence="10" id="KW-1185">Reference proteome</keyword>
<evidence type="ECO:0000313" key="10">
    <source>
        <dbReference type="Proteomes" id="UP001229421"/>
    </source>
</evidence>
<keyword evidence="3" id="KW-0064">Aspartyl protease</keyword>
<reference evidence="9" key="1">
    <citation type="journal article" date="2023" name="bioRxiv">
        <title>Improved chromosome-level genome assembly for marigold (Tagetes erecta).</title>
        <authorList>
            <person name="Jiang F."/>
            <person name="Yuan L."/>
            <person name="Wang S."/>
            <person name="Wang H."/>
            <person name="Xu D."/>
            <person name="Wang A."/>
            <person name="Fan W."/>
        </authorList>
    </citation>
    <scope>NUCLEOTIDE SEQUENCE</scope>
    <source>
        <strain evidence="9">WSJ</strain>
        <tissue evidence="9">Leaf</tissue>
    </source>
</reference>
<dbReference type="Pfam" id="PF00098">
    <property type="entry name" value="zf-CCHC"/>
    <property type="match status" value="1"/>
</dbReference>
<dbReference type="GO" id="GO:0006508">
    <property type="term" value="P:proteolysis"/>
    <property type="evidence" value="ECO:0007669"/>
    <property type="project" value="UniProtKB-KW"/>
</dbReference>
<dbReference type="Pfam" id="PF00665">
    <property type="entry name" value="rve"/>
    <property type="match status" value="1"/>
</dbReference>
<feature type="compositionally biased region" description="Polar residues" evidence="6">
    <location>
        <begin position="231"/>
        <end position="247"/>
    </location>
</feature>
<dbReference type="SMART" id="SM00343">
    <property type="entry name" value="ZnF_C2HC"/>
    <property type="match status" value="1"/>
</dbReference>
<evidence type="ECO:0000256" key="2">
    <source>
        <dbReference type="ARBA" id="ARBA00022723"/>
    </source>
</evidence>
<dbReference type="Pfam" id="PF25597">
    <property type="entry name" value="SH3_retrovirus"/>
    <property type="match status" value="1"/>
</dbReference>
<evidence type="ECO:0000256" key="1">
    <source>
        <dbReference type="ARBA" id="ARBA00022670"/>
    </source>
</evidence>
<dbReference type="Pfam" id="PF07727">
    <property type="entry name" value="RVT_2"/>
    <property type="match status" value="1"/>
</dbReference>
<dbReference type="InterPro" id="IPR039537">
    <property type="entry name" value="Retrotran_Ty1/copia-like"/>
</dbReference>
<dbReference type="GO" id="GO:0015074">
    <property type="term" value="P:DNA integration"/>
    <property type="evidence" value="ECO:0007669"/>
    <property type="project" value="InterPro"/>
</dbReference>
<dbReference type="Gene3D" id="3.30.420.10">
    <property type="entry name" value="Ribonuclease H-like superfamily/Ribonuclease H"/>
    <property type="match status" value="1"/>
</dbReference>
<feature type="compositionally biased region" description="Polar residues" evidence="6">
    <location>
        <begin position="827"/>
        <end position="851"/>
    </location>
</feature>
<feature type="compositionally biased region" description="Polar residues" evidence="6">
    <location>
        <begin position="794"/>
        <end position="805"/>
    </location>
</feature>
<dbReference type="InterPro" id="IPR054722">
    <property type="entry name" value="PolX-like_BBD"/>
</dbReference>
<comment type="caution">
    <text evidence="9">The sequence shown here is derived from an EMBL/GenBank/DDBJ whole genome shotgun (WGS) entry which is preliminary data.</text>
</comment>
<name>A0AAD8L925_TARER</name>
<dbReference type="PANTHER" id="PTHR42648">
    <property type="entry name" value="TRANSPOSASE, PUTATIVE-RELATED"/>
    <property type="match status" value="1"/>
</dbReference>
<evidence type="ECO:0000256" key="5">
    <source>
        <dbReference type="PROSITE-ProRule" id="PRU00047"/>
    </source>
</evidence>
<evidence type="ECO:0000256" key="4">
    <source>
        <dbReference type="ARBA" id="ARBA00022801"/>
    </source>
</evidence>
<dbReference type="SUPFAM" id="SSF56672">
    <property type="entry name" value="DNA/RNA polymerases"/>
    <property type="match status" value="1"/>
</dbReference>
<dbReference type="SUPFAM" id="SSF53098">
    <property type="entry name" value="Ribonuclease H-like"/>
    <property type="match status" value="1"/>
</dbReference>
<dbReference type="Pfam" id="PF13976">
    <property type="entry name" value="gag_pre-integrs"/>
    <property type="match status" value="1"/>
</dbReference>
<dbReference type="InterPro" id="IPR036397">
    <property type="entry name" value="RNaseH_sf"/>
</dbReference>
<dbReference type="InterPro" id="IPR013103">
    <property type="entry name" value="RVT_2"/>
</dbReference>
<dbReference type="PROSITE" id="PS50158">
    <property type="entry name" value="ZF_CCHC"/>
    <property type="match status" value="1"/>
</dbReference>